<evidence type="ECO:0000313" key="4">
    <source>
        <dbReference type="EMBL" id="MBE6266478.1"/>
    </source>
</evidence>
<dbReference type="PROSITE" id="PS50801">
    <property type="entry name" value="STAS"/>
    <property type="match status" value="1"/>
</dbReference>
<dbReference type="SUPFAM" id="SSF52091">
    <property type="entry name" value="SpoIIaa-like"/>
    <property type="match status" value="1"/>
</dbReference>
<sequence>MTIQFTNNNGDATITLCGRLDTSVSAKTKSEIDKHLAAAGNINSLTIDAEGLEYISSSGLRILLTLAKSYKNFKVVGVNAEVYDVLSMTGFNKIIKVERALRQLSIDGCEQIGVGGVGTVYRLDGDTIIKVFREGTTIDEVRKEITMSKEAFVMGTPTAISFDIVKVGSQYGLVYELLNAETLSSCIKRSPERIDEYARQYANLFRQLHSIEVPADSNVPNAIDHERQQILHISRYFPQESINLLLQIIDTIPTGNRLLHLDLQVKNTMMQDNELMLIDMGEMGYGHPVLDLGHAYSSMVLLIGNYDAIVGIPRELGKKFWDLAINYYFEGLPADVIEQRKAQIDVVGRIRNFSWLALSDSFPESVIKQCQELFDQRITARRDYILDVCKTFKDWTL</sequence>
<dbReference type="PANTHER" id="PTHR33495:SF14">
    <property type="entry name" value="ANTI-SIGMA FACTOR ANTAGONIST"/>
    <property type="match status" value="1"/>
</dbReference>
<evidence type="ECO:0000256" key="2">
    <source>
        <dbReference type="RuleBase" id="RU003749"/>
    </source>
</evidence>
<organism evidence="4 5">
    <name type="scientific">Xylanibacter ruminicola</name>
    <name type="common">Prevotella ruminicola</name>
    <dbReference type="NCBI Taxonomy" id="839"/>
    <lineage>
        <taxon>Bacteria</taxon>
        <taxon>Pseudomonadati</taxon>
        <taxon>Bacteroidota</taxon>
        <taxon>Bacteroidia</taxon>
        <taxon>Bacteroidales</taxon>
        <taxon>Prevotellaceae</taxon>
        <taxon>Xylanibacter</taxon>
    </lineage>
</organism>
<proteinExistence type="inferred from homology"/>
<name>A0A928GIY4_XYLRU</name>
<dbReference type="InterPro" id="IPR002575">
    <property type="entry name" value="Aminoglycoside_PTrfase"/>
</dbReference>
<accession>A0A928GIY4</accession>
<dbReference type="GO" id="GO:0043856">
    <property type="term" value="F:anti-sigma factor antagonist activity"/>
    <property type="evidence" value="ECO:0007669"/>
    <property type="project" value="InterPro"/>
</dbReference>
<comment type="similarity">
    <text evidence="1 2">Belongs to the anti-sigma-factor antagonist family.</text>
</comment>
<dbReference type="InterPro" id="IPR002645">
    <property type="entry name" value="STAS_dom"/>
</dbReference>
<dbReference type="SUPFAM" id="SSF56112">
    <property type="entry name" value="Protein kinase-like (PK-like)"/>
    <property type="match status" value="1"/>
</dbReference>
<evidence type="ECO:0000313" key="5">
    <source>
        <dbReference type="Proteomes" id="UP000763088"/>
    </source>
</evidence>
<evidence type="ECO:0000256" key="1">
    <source>
        <dbReference type="ARBA" id="ARBA00009013"/>
    </source>
</evidence>
<dbReference type="AlphaFoldDB" id="A0A928GIY4"/>
<gene>
    <name evidence="4" type="ORF">E7102_08415</name>
</gene>
<dbReference type="InterPro" id="IPR036513">
    <property type="entry name" value="STAS_dom_sf"/>
</dbReference>
<dbReference type="Gene3D" id="3.30.750.24">
    <property type="entry name" value="STAS domain"/>
    <property type="match status" value="1"/>
</dbReference>
<dbReference type="InterPro" id="IPR011009">
    <property type="entry name" value="Kinase-like_dom_sf"/>
</dbReference>
<dbReference type="Proteomes" id="UP000763088">
    <property type="component" value="Unassembled WGS sequence"/>
</dbReference>
<dbReference type="Gene3D" id="3.90.1200.10">
    <property type="match status" value="1"/>
</dbReference>
<comment type="caution">
    <text evidence="4">The sequence shown here is derived from an EMBL/GenBank/DDBJ whole genome shotgun (WGS) entry which is preliminary data.</text>
</comment>
<dbReference type="CDD" id="cd07043">
    <property type="entry name" value="STAS_anti-anti-sigma_factors"/>
    <property type="match status" value="1"/>
</dbReference>
<dbReference type="Pfam" id="PF01636">
    <property type="entry name" value="APH"/>
    <property type="match status" value="1"/>
</dbReference>
<dbReference type="PANTHER" id="PTHR33495">
    <property type="entry name" value="ANTI-SIGMA FACTOR ANTAGONIST TM_1081-RELATED-RELATED"/>
    <property type="match status" value="1"/>
</dbReference>
<evidence type="ECO:0000259" key="3">
    <source>
        <dbReference type="PROSITE" id="PS50801"/>
    </source>
</evidence>
<dbReference type="NCBIfam" id="TIGR00377">
    <property type="entry name" value="ant_ant_sig"/>
    <property type="match status" value="1"/>
</dbReference>
<reference evidence="4" key="1">
    <citation type="submission" date="2019-04" db="EMBL/GenBank/DDBJ databases">
        <title>Evolution of Biomass-Degrading Anaerobic Consortia Revealed by Metagenomics.</title>
        <authorList>
            <person name="Peng X."/>
        </authorList>
    </citation>
    <scope>NUCLEOTIDE SEQUENCE</scope>
    <source>
        <strain evidence="4">SIG141</strain>
    </source>
</reference>
<dbReference type="InterPro" id="IPR003658">
    <property type="entry name" value="Anti-sigma_ant"/>
</dbReference>
<feature type="domain" description="STAS" evidence="3">
    <location>
        <begin position="1"/>
        <end position="96"/>
    </location>
</feature>
<dbReference type="Pfam" id="PF01740">
    <property type="entry name" value="STAS"/>
    <property type="match status" value="1"/>
</dbReference>
<protein>
    <recommendedName>
        <fullName evidence="2">Anti-sigma factor antagonist</fullName>
    </recommendedName>
</protein>
<dbReference type="EMBL" id="SUYD01000009">
    <property type="protein sequence ID" value="MBE6266478.1"/>
    <property type="molecule type" value="Genomic_DNA"/>
</dbReference>